<protein>
    <recommendedName>
        <fullName evidence="3">Transcriptional regulator TetR C-terminal Firmicutes type domain-containing protein</fullName>
    </recommendedName>
</protein>
<evidence type="ECO:0000313" key="1">
    <source>
        <dbReference type="EMBL" id="EFQ60125.1"/>
    </source>
</evidence>
<evidence type="ECO:0000313" key="2">
    <source>
        <dbReference type="Proteomes" id="UP000004896"/>
    </source>
</evidence>
<gene>
    <name evidence="1" type="ORF">HMPREF9192_0144</name>
</gene>
<comment type="caution">
    <text evidence="1">The sequence shown here is derived from an EMBL/GenBank/DDBJ whole genome shotgun (WGS) entry which is preliminary data.</text>
</comment>
<evidence type="ECO:0008006" key="3">
    <source>
        <dbReference type="Google" id="ProtNLM"/>
    </source>
</evidence>
<organism evidence="1 2">
    <name type="scientific">Streptococcus vestibularis F0396</name>
    <dbReference type="NCBI Taxonomy" id="904306"/>
    <lineage>
        <taxon>Bacteria</taxon>
        <taxon>Bacillati</taxon>
        <taxon>Bacillota</taxon>
        <taxon>Bacilli</taxon>
        <taxon>Lactobacillales</taxon>
        <taxon>Streptococcaceae</taxon>
        <taxon>Streptococcus</taxon>
    </lineage>
</organism>
<name>E3CNH3_STRVE</name>
<reference evidence="1 2" key="1">
    <citation type="submission" date="2010-10" db="EMBL/GenBank/DDBJ databases">
        <authorList>
            <person name="Durkin A.S."/>
            <person name="Madupu R."/>
            <person name="Torralba M."/>
            <person name="Gillis M."/>
            <person name="Methe B."/>
            <person name="Sutton G."/>
            <person name="Nelson K.E."/>
        </authorList>
    </citation>
    <scope>NUCLEOTIDE SEQUENCE [LARGE SCALE GENOMIC DNA]</scope>
    <source>
        <strain evidence="1 2">F0396</strain>
    </source>
</reference>
<sequence>MTHIPNINRLIRKFITETILNSDIEIITELMEKTIISQSSILWKYTISTIITILPLWLKEDCIESPEEMANIILEAVIIKAK</sequence>
<dbReference type="EMBL" id="AEKO01000003">
    <property type="protein sequence ID" value="EFQ60125.1"/>
    <property type="molecule type" value="Genomic_DNA"/>
</dbReference>
<accession>E3CNH3</accession>
<proteinExistence type="predicted"/>
<dbReference type="Proteomes" id="UP000004896">
    <property type="component" value="Unassembled WGS sequence"/>
</dbReference>
<dbReference type="Gene3D" id="1.10.357.10">
    <property type="entry name" value="Tetracycline Repressor, domain 2"/>
    <property type="match status" value="1"/>
</dbReference>
<dbReference type="AlphaFoldDB" id="E3CNH3"/>